<keyword evidence="4" id="KW-1185">Reference proteome</keyword>
<dbReference type="AlphaFoldDB" id="A0A0D7AWM9"/>
<organism evidence="3 4">
    <name type="scientific">Cylindrobasidium torrendii FP15055 ss-10</name>
    <dbReference type="NCBI Taxonomy" id="1314674"/>
    <lineage>
        <taxon>Eukaryota</taxon>
        <taxon>Fungi</taxon>
        <taxon>Dikarya</taxon>
        <taxon>Basidiomycota</taxon>
        <taxon>Agaricomycotina</taxon>
        <taxon>Agaricomycetes</taxon>
        <taxon>Agaricomycetidae</taxon>
        <taxon>Agaricales</taxon>
        <taxon>Marasmiineae</taxon>
        <taxon>Physalacriaceae</taxon>
        <taxon>Cylindrobasidium</taxon>
    </lineage>
</organism>
<dbReference type="Proteomes" id="UP000054007">
    <property type="component" value="Unassembled WGS sequence"/>
</dbReference>
<dbReference type="GO" id="GO:0008157">
    <property type="term" value="F:protein phosphatase 1 binding"/>
    <property type="evidence" value="ECO:0007669"/>
    <property type="project" value="TreeGrafter"/>
</dbReference>
<dbReference type="GO" id="GO:0000164">
    <property type="term" value="C:protein phosphatase type 1 complex"/>
    <property type="evidence" value="ECO:0007669"/>
    <property type="project" value="TreeGrafter"/>
</dbReference>
<feature type="region of interest" description="Disordered" evidence="1">
    <location>
        <begin position="1"/>
        <end position="147"/>
    </location>
</feature>
<proteinExistence type="predicted"/>
<evidence type="ECO:0000259" key="2">
    <source>
        <dbReference type="PROSITE" id="PS51159"/>
    </source>
</evidence>
<dbReference type="Gene3D" id="2.60.40.2440">
    <property type="entry name" value="Carbohydrate binding type-21 domain"/>
    <property type="match status" value="1"/>
</dbReference>
<dbReference type="PANTHER" id="PTHR12307:SF36">
    <property type="entry name" value="GLYCOGEN-BINDING SUBUNIT 76A"/>
    <property type="match status" value="1"/>
</dbReference>
<evidence type="ECO:0000313" key="4">
    <source>
        <dbReference type="Proteomes" id="UP000054007"/>
    </source>
</evidence>
<evidence type="ECO:0000256" key="1">
    <source>
        <dbReference type="SAM" id="MobiDB-lite"/>
    </source>
</evidence>
<dbReference type="PANTHER" id="PTHR12307">
    <property type="entry name" value="PROTEIN PHOSPHATASE 1 REGULATORY SUBUNIT"/>
    <property type="match status" value="1"/>
</dbReference>
<accession>A0A0D7AWM9</accession>
<feature type="compositionally biased region" description="Low complexity" evidence="1">
    <location>
        <begin position="574"/>
        <end position="587"/>
    </location>
</feature>
<feature type="compositionally biased region" description="Pro residues" evidence="1">
    <location>
        <begin position="128"/>
        <end position="147"/>
    </location>
</feature>
<dbReference type="InterPro" id="IPR005036">
    <property type="entry name" value="CBM21_dom"/>
</dbReference>
<feature type="domain" description="CBM21" evidence="2">
    <location>
        <begin position="264"/>
        <end position="374"/>
    </location>
</feature>
<name>A0A0D7AWM9_9AGAR</name>
<protein>
    <submittedName>
        <fullName evidence="3">Carbohydrate-binding module family 21 protein</fullName>
    </submittedName>
</protein>
<dbReference type="InterPro" id="IPR038175">
    <property type="entry name" value="CBM21_dom_sf"/>
</dbReference>
<dbReference type="EMBL" id="KN880788">
    <property type="protein sequence ID" value="KIY62400.1"/>
    <property type="molecule type" value="Genomic_DNA"/>
</dbReference>
<dbReference type="Pfam" id="PF03370">
    <property type="entry name" value="CBM_21"/>
    <property type="match status" value="1"/>
</dbReference>
<feature type="region of interest" description="Disordered" evidence="1">
    <location>
        <begin position="405"/>
        <end position="606"/>
    </location>
</feature>
<sequence>MISTKCSTPSTETPVIRTGNLAGNPLPHIPRRTASNSRLPLPDLALSPPPAKSPVTIRIQHATPPEKERQLGEVDTSSSSSDSEDATLTIRPRRSTRSMSATSSQLSPTYRRKRPVQPRCKTDAVKSPKPPLECPSPTPSYSKPPPILTGSIITPPSLVRKKSGQVVRSSLKGSRIAPRPSLSVFTDIGCGPTSKSEPNTPTRTVKFDSQLERVKLFIADQKPVAVSRDGSPTDDTDDSDFPSFIYGTQRTGQRVVIDVVNMPKIPNLRADLLLSSLAMSATGTSVLGNARVRNLAFQKLVVARFTFDNWQTTSEVSARFSEAIDSEFDNFTFTIKLNDLMARIEDRTLHVALRYNVNGGEIWDSNGGSNYTVRFSRTKSVPASVAKEHAHVADLKMKLAKVVKQRDAEDGLKATRLSSRSTSESQLSSSPAVPAPASSRSWVPWYDLATSPNSSQQPQSPSRSRTSTHPSGYSPLPSPLPHQWMTPRATPGSPMPQSSSAADFDGLPFTTPVRRHHHRASWDPSSTRSGIEPSAPPHPPEGYPFPKLNPNFTFPRNPQLVDVPSMQDTDGATSDESTPSLTSPTSGSDRERNSDESPLVHSPTDWMFPAQEGDYSQFLDRFCFFTGGLDADSGSDLSRTSSVSSLGDVFRDAEEPIGAVTPTMSTPRAEQVMQTDIAAMRAVL</sequence>
<dbReference type="STRING" id="1314674.A0A0D7AWM9"/>
<feature type="compositionally biased region" description="Pro residues" evidence="1">
    <location>
        <begin position="534"/>
        <end position="543"/>
    </location>
</feature>
<dbReference type="OrthoDB" id="1881at2759"/>
<feature type="compositionally biased region" description="Low complexity" evidence="1">
    <location>
        <begin position="415"/>
        <end position="475"/>
    </location>
</feature>
<feature type="compositionally biased region" description="Low complexity" evidence="1">
    <location>
        <begin position="97"/>
        <end position="107"/>
    </location>
</feature>
<evidence type="ECO:0000313" key="3">
    <source>
        <dbReference type="EMBL" id="KIY62400.1"/>
    </source>
</evidence>
<gene>
    <name evidence="3" type="ORF">CYLTODRAFT_494663</name>
</gene>
<dbReference type="InterPro" id="IPR050782">
    <property type="entry name" value="PP1_regulatory_subunit_3"/>
</dbReference>
<dbReference type="GO" id="GO:0005979">
    <property type="term" value="P:regulation of glycogen biosynthetic process"/>
    <property type="evidence" value="ECO:0007669"/>
    <property type="project" value="TreeGrafter"/>
</dbReference>
<dbReference type="PROSITE" id="PS51159">
    <property type="entry name" value="CBM21"/>
    <property type="match status" value="1"/>
</dbReference>
<dbReference type="GO" id="GO:2001069">
    <property type="term" value="F:glycogen binding"/>
    <property type="evidence" value="ECO:0007669"/>
    <property type="project" value="TreeGrafter"/>
</dbReference>
<reference evidence="3 4" key="1">
    <citation type="journal article" date="2015" name="Fungal Genet. Biol.">
        <title>Evolution of novel wood decay mechanisms in Agaricales revealed by the genome sequences of Fistulina hepatica and Cylindrobasidium torrendii.</title>
        <authorList>
            <person name="Floudas D."/>
            <person name="Held B.W."/>
            <person name="Riley R."/>
            <person name="Nagy L.G."/>
            <person name="Koehler G."/>
            <person name="Ransdell A.S."/>
            <person name="Younus H."/>
            <person name="Chow J."/>
            <person name="Chiniquy J."/>
            <person name="Lipzen A."/>
            <person name="Tritt A."/>
            <person name="Sun H."/>
            <person name="Haridas S."/>
            <person name="LaButti K."/>
            <person name="Ohm R.A."/>
            <person name="Kues U."/>
            <person name="Blanchette R.A."/>
            <person name="Grigoriev I.V."/>
            <person name="Minto R.E."/>
            <person name="Hibbett D.S."/>
        </authorList>
    </citation>
    <scope>NUCLEOTIDE SEQUENCE [LARGE SCALE GENOMIC DNA]</scope>
    <source>
        <strain evidence="3 4">FP15055 ss-10</strain>
    </source>
</reference>
<feature type="compositionally biased region" description="Polar residues" evidence="1">
    <location>
        <begin position="1"/>
        <end position="13"/>
    </location>
</feature>